<proteinExistence type="predicted"/>
<dbReference type="Proteomes" id="UP000188388">
    <property type="component" value="Unassembled WGS sequence"/>
</dbReference>
<gene>
    <name evidence="1" type="ORF">BQ8794_130310</name>
</gene>
<sequence length="203" mass="22598">MDDHRECFCRCVLTVGISTNRATDGAGQDPAQPSYGKSCEYRLILQAPTNPTTCDPRASSVDEVRRVAACLCGRLSCHRAGGYPKWDSFAAVNPLEPLVHANVPSLRKKTVPRERRTQWRILLEARPPVDASVMEPMFLLPANRSIAWQHTGGMKSVLRNVHQQHSMPAARHLVPMTRQPPAVVLKNTVRDAEETEYAGQSVY</sequence>
<organism evidence="1 2">
    <name type="scientific">Mesorhizobium prunaredense</name>
    <dbReference type="NCBI Taxonomy" id="1631249"/>
    <lineage>
        <taxon>Bacteria</taxon>
        <taxon>Pseudomonadati</taxon>
        <taxon>Pseudomonadota</taxon>
        <taxon>Alphaproteobacteria</taxon>
        <taxon>Hyphomicrobiales</taxon>
        <taxon>Phyllobacteriaceae</taxon>
        <taxon>Mesorhizobium</taxon>
    </lineage>
</organism>
<accession>A0A1R3V1Q0</accession>
<keyword evidence="2" id="KW-1185">Reference proteome</keyword>
<dbReference type="AlphaFoldDB" id="A0A1R3V1Q0"/>
<evidence type="ECO:0000313" key="2">
    <source>
        <dbReference type="Proteomes" id="UP000188388"/>
    </source>
</evidence>
<reference evidence="2" key="1">
    <citation type="submission" date="2017-01" db="EMBL/GenBank/DDBJ databases">
        <authorList>
            <person name="Brunel B."/>
        </authorList>
    </citation>
    <scope>NUCLEOTIDE SEQUENCE [LARGE SCALE GENOMIC DNA]</scope>
</reference>
<name>A0A1R3V1Q0_9HYPH</name>
<dbReference type="EMBL" id="FTPD01000005">
    <property type="protein sequence ID" value="SIT53826.1"/>
    <property type="molecule type" value="Genomic_DNA"/>
</dbReference>
<protein>
    <submittedName>
        <fullName evidence="1">Uncharacterized protein</fullName>
    </submittedName>
</protein>
<evidence type="ECO:0000313" key="1">
    <source>
        <dbReference type="EMBL" id="SIT53826.1"/>
    </source>
</evidence>
<dbReference type="STRING" id="1631249.BQ8794_130310"/>